<dbReference type="GO" id="GO:0004674">
    <property type="term" value="F:protein serine/threonine kinase activity"/>
    <property type="evidence" value="ECO:0007669"/>
    <property type="project" value="TreeGrafter"/>
</dbReference>
<organism evidence="7 8">
    <name type="scientific">Neohortaea acidophila</name>
    <dbReference type="NCBI Taxonomy" id="245834"/>
    <lineage>
        <taxon>Eukaryota</taxon>
        <taxon>Fungi</taxon>
        <taxon>Dikarya</taxon>
        <taxon>Ascomycota</taxon>
        <taxon>Pezizomycotina</taxon>
        <taxon>Dothideomycetes</taxon>
        <taxon>Dothideomycetidae</taxon>
        <taxon>Mycosphaerellales</taxon>
        <taxon>Teratosphaeriaceae</taxon>
        <taxon>Neohortaea</taxon>
    </lineage>
</organism>
<evidence type="ECO:0000313" key="8">
    <source>
        <dbReference type="Proteomes" id="UP000799767"/>
    </source>
</evidence>
<name>A0A6A6PKW3_9PEZI</name>
<dbReference type="SMART" id="SM00220">
    <property type="entry name" value="S_TKc"/>
    <property type="match status" value="1"/>
</dbReference>
<accession>A0A6A6PKW3</accession>
<dbReference type="Proteomes" id="UP000799767">
    <property type="component" value="Unassembled WGS sequence"/>
</dbReference>
<dbReference type="PANTHER" id="PTHR43289:SF33">
    <property type="entry name" value="SERINE_THREONINE KINASE 31"/>
    <property type="match status" value="1"/>
</dbReference>
<feature type="domain" description="Protein kinase" evidence="6">
    <location>
        <begin position="141"/>
        <end position="483"/>
    </location>
</feature>
<dbReference type="Pfam" id="PF00069">
    <property type="entry name" value="Pkinase"/>
    <property type="match status" value="1"/>
</dbReference>
<dbReference type="Gene3D" id="1.10.510.10">
    <property type="entry name" value="Transferase(Phosphotransferase) domain 1"/>
    <property type="match status" value="1"/>
</dbReference>
<sequence>MAMNANMYGFAGHSLVTPHFAIKQAWWTTERITAKVTRTFVTSKLRGEERDFLAQQVPFGEGLTDSTYMDWILDKCKRLFLILAEVGVPDQIFGCIDDAWTDDDLPIPLHSIPSLELSVEPDDALNQRFHDTQFRYLLRELQPGSHISYGPSEHIPMEHVNTAPPAVTLQVCDRVHFPGKPNEVFMRRKVNLVEKDTGKDHRESFMRDIQEAQRLQHPHIAPVWASYTSEDAAYILSNFVGEHTLGTFIDHRGPTQWKQLPPARQLPLLLEWMHCLADTVAFLHRRGVAHTAIRPSNILINRQNRIAFADVGALRTFQRGKKIDKIESYDYAASESHLASRSTHAAQISPSPAVLHPGTLRDLPSTTPFMSDIYSLACVFLDILTFILRGKTTDFVKFRTTRPTSVPGSPRSPRGKSDTSFHSDPEKILEWITMLKNESERRSEQIFRGFPDLLLLIRRMLAQNPALRPTAIEVREQLQSIFLIPSMSFSSDQGLLPGFVE</sequence>
<evidence type="ECO:0000256" key="2">
    <source>
        <dbReference type="ARBA" id="ARBA00022741"/>
    </source>
</evidence>
<dbReference type="EMBL" id="MU001640">
    <property type="protein sequence ID" value="KAF2480133.1"/>
    <property type="molecule type" value="Genomic_DNA"/>
</dbReference>
<dbReference type="AlphaFoldDB" id="A0A6A6PKW3"/>
<evidence type="ECO:0000313" key="7">
    <source>
        <dbReference type="EMBL" id="KAF2480133.1"/>
    </source>
</evidence>
<dbReference type="InterPro" id="IPR011009">
    <property type="entry name" value="Kinase-like_dom_sf"/>
</dbReference>
<dbReference type="GO" id="GO:0005524">
    <property type="term" value="F:ATP binding"/>
    <property type="evidence" value="ECO:0007669"/>
    <property type="project" value="UniProtKB-KW"/>
</dbReference>
<dbReference type="RefSeq" id="XP_033586703.1">
    <property type="nucleotide sequence ID" value="XM_033736212.1"/>
</dbReference>
<dbReference type="PANTHER" id="PTHR43289">
    <property type="entry name" value="MITOGEN-ACTIVATED PROTEIN KINASE KINASE KINASE 20-RELATED"/>
    <property type="match status" value="1"/>
</dbReference>
<evidence type="ECO:0000256" key="5">
    <source>
        <dbReference type="SAM" id="MobiDB-lite"/>
    </source>
</evidence>
<dbReference type="PROSITE" id="PS50011">
    <property type="entry name" value="PROTEIN_KINASE_DOM"/>
    <property type="match status" value="1"/>
</dbReference>
<reference evidence="7" key="1">
    <citation type="journal article" date="2020" name="Stud. Mycol.">
        <title>101 Dothideomycetes genomes: a test case for predicting lifestyles and emergence of pathogens.</title>
        <authorList>
            <person name="Haridas S."/>
            <person name="Albert R."/>
            <person name="Binder M."/>
            <person name="Bloem J."/>
            <person name="Labutti K."/>
            <person name="Salamov A."/>
            <person name="Andreopoulos B."/>
            <person name="Baker S."/>
            <person name="Barry K."/>
            <person name="Bills G."/>
            <person name="Bluhm B."/>
            <person name="Cannon C."/>
            <person name="Castanera R."/>
            <person name="Culley D."/>
            <person name="Daum C."/>
            <person name="Ezra D."/>
            <person name="Gonzalez J."/>
            <person name="Henrissat B."/>
            <person name="Kuo A."/>
            <person name="Liang C."/>
            <person name="Lipzen A."/>
            <person name="Lutzoni F."/>
            <person name="Magnuson J."/>
            <person name="Mondo S."/>
            <person name="Nolan M."/>
            <person name="Ohm R."/>
            <person name="Pangilinan J."/>
            <person name="Park H.-J."/>
            <person name="Ramirez L."/>
            <person name="Alfaro M."/>
            <person name="Sun H."/>
            <person name="Tritt A."/>
            <person name="Yoshinaga Y."/>
            <person name="Zwiers L.-H."/>
            <person name="Turgeon B."/>
            <person name="Goodwin S."/>
            <person name="Spatafora J."/>
            <person name="Crous P."/>
            <person name="Grigoriev I."/>
        </authorList>
    </citation>
    <scope>NUCLEOTIDE SEQUENCE</scope>
    <source>
        <strain evidence="7">CBS 113389</strain>
    </source>
</reference>
<evidence type="ECO:0000256" key="1">
    <source>
        <dbReference type="ARBA" id="ARBA00022679"/>
    </source>
</evidence>
<dbReference type="GeneID" id="54477214"/>
<evidence type="ECO:0000256" key="4">
    <source>
        <dbReference type="ARBA" id="ARBA00022840"/>
    </source>
</evidence>
<proteinExistence type="predicted"/>
<dbReference type="OrthoDB" id="4062651at2759"/>
<protein>
    <submittedName>
        <fullName evidence="7">Kinase-like domain-containing protein</fullName>
    </submittedName>
</protein>
<dbReference type="SUPFAM" id="SSF56112">
    <property type="entry name" value="Protein kinase-like (PK-like)"/>
    <property type="match status" value="1"/>
</dbReference>
<evidence type="ECO:0000256" key="3">
    <source>
        <dbReference type="ARBA" id="ARBA00022777"/>
    </source>
</evidence>
<keyword evidence="8" id="KW-1185">Reference proteome</keyword>
<feature type="region of interest" description="Disordered" evidence="5">
    <location>
        <begin position="400"/>
        <end position="422"/>
    </location>
</feature>
<keyword evidence="4" id="KW-0067">ATP-binding</keyword>
<evidence type="ECO:0000259" key="6">
    <source>
        <dbReference type="PROSITE" id="PS50011"/>
    </source>
</evidence>
<keyword evidence="2" id="KW-0547">Nucleotide-binding</keyword>
<keyword evidence="1" id="KW-0808">Transferase</keyword>
<dbReference type="InterPro" id="IPR000719">
    <property type="entry name" value="Prot_kinase_dom"/>
</dbReference>
<keyword evidence="3 7" id="KW-0418">Kinase</keyword>
<gene>
    <name evidence="7" type="ORF">BDY17DRAFT_318663</name>
</gene>